<accession>A0A9E7BYI9</accession>
<dbReference type="Proteomes" id="UP001162834">
    <property type="component" value="Chromosome"/>
</dbReference>
<protein>
    <submittedName>
        <fullName evidence="1">Uncharacterized protein</fullName>
    </submittedName>
</protein>
<dbReference type="AlphaFoldDB" id="A0A9E7BYI9"/>
<dbReference type="RefSeq" id="WP_259314058.1">
    <property type="nucleotide sequence ID" value="NZ_CP087164.1"/>
</dbReference>
<name>A0A9E7BYI9_9ACTN</name>
<dbReference type="EMBL" id="CP087164">
    <property type="protein sequence ID" value="UGS34380.1"/>
    <property type="molecule type" value="Genomic_DNA"/>
</dbReference>
<sequence>MTSLTEILDGRAPDRPLVAPLFATLAAEVEGLDRQAFLADAGKRARLLAELAGAIPVDVLIADSGSGWDARAAGLAVDSSAAGPPALGPGPAPPRFDPAHPAAATVLDVLRRLPAVVPGTALGVTVTGPATLVAAAGGALEIEDGARQVLAVVQAVTQAGASIVVVREDPAVDVEPERYVRAAAPVWGSLRFFRAAGVLHVRGEAGRAWSAVLAGPGPYVSCFDRVASPALVEATVAAARPFGLIVPADPQAAGMPEHLPGTALLIHDEDLAGRIAVRDLRSAVARMTAT</sequence>
<evidence type="ECO:0000313" key="2">
    <source>
        <dbReference type="Proteomes" id="UP001162834"/>
    </source>
</evidence>
<organism evidence="1 2">
    <name type="scientific">Capillimicrobium parvum</name>
    <dbReference type="NCBI Taxonomy" id="2884022"/>
    <lineage>
        <taxon>Bacteria</taxon>
        <taxon>Bacillati</taxon>
        <taxon>Actinomycetota</taxon>
        <taxon>Thermoleophilia</taxon>
        <taxon>Solirubrobacterales</taxon>
        <taxon>Capillimicrobiaceae</taxon>
        <taxon>Capillimicrobium</taxon>
    </lineage>
</organism>
<keyword evidence="2" id="KW-1185">Reference proteome</keyword>
<dbReference type="InterPro" id="IPR038071">
    <property type="entry name" value="UROD/MetE-like_sf"/>
</dbReference>
<dbReference type="KEGG" id="sbae:DSM104329_00758"/>
<evidence type="ECO:0000313" key="1">
    <source>
        <dbReference type="EMBL" id="UGS34380.1"/>
    </source>
</evidence>
<dbReference type="SUPFAM" id="SSF51726">
    <property type="entry name" value="UROD/MetE-like"/>
    <property type="match status" value="1"/>
</dbReference>
<proteinExistence type="predicted"/>
<reference evidence="1" key="1">
    <citation type="journal article" date="2022" name="Int. J. Syst. Evol. Microbiol.">
        <title>Pseudomonas aegrilactucae sp. nov. and Pseudomonas morbosilactucae sp. nov., pathogens causing bacterial rot of lettuce in Japan.</title>
        <authorList>
            <person name="Sawada H."/>
            <person name="Fujikawa T."/>
            <person name="Satou M."/>
        </authorList>
    </citation>
    <scope>NUCLEOTIDE SEQUENCE</scope>
    <source>
        <strain evidence="1">0166_1</strain>
    </source>
</reference>
<gene>
    <name evidence="1" type="ORF">DSM104329_00758</name>
</gene>